<feature type="non-terminal residue" evidence="1">
    <location>
        <position position="298"/>
    </location>
</feature>
<gene>
    <name evidence="1" type="ORF">S12H4_25867</name>
</gene>
<protein>
    <recommendedName>
        <fullName evidence="2">Fibronectin type-III domain-containing protein</fullName>
    </recommendedName>
</protein>
<sequence>DHIGHADTSMIGITIENSPAPIVLLTNPTPNSFIKDACPITGKVQDDDLVCWVLSYGIGASPTGWNKIDSADYNFEGQFALWDTKPLEDTSYTIKLWAIDEIGRANETRTTITVDNTLPLASIIEPQHEQYIGGPIPIIGTASDKNFVDYVLEVGEGINPNFWVTIITGTEGVIEDTLGQLSPLPGTGWWTVKLSVEDKAENISRRQVSIIIDTLPPAPPTGLALQDSLQQIILTWKPNTEPDLAGYNAYRQGSKINETTIPSPFYLDSVFVDGHYTYYVTALDQFDLESKPSDTVSI</sequence>
<evidence type="ECO:0008006" key="2">
    <source>
        <dbReference type="Google" id="ProtNLM"/>
    </source>
</evidence>
<reference evidence="1" key="1">
    <citation type="journal article" date="2014" name="Front. Microbiol.">
        <title>High frequency of phylogenetically diverse reductive dehalogenase-homologous genes in deep subseafloor sedimentary metagenomes.</title>
        <authorList>
            <person name="Kawai M."/>
            <person name="Futagami T."/>
            <person name="Toyoda A."/>
            <person name="Takaki Y."/>
            <person name="Nishi S."/>
            <person name="Hori S."/>
            <person name="Arai W."/>
            <person name="Tsubouchi T."/>
            <person name="Morono Y."/>
            <person name="Uchiyama I."/>
            <person name="Ito T."/>
            <person name="Fujiyama A."/>
            <person name="Inagaki F."/>
            <person name="Takami H."/>
        </authorList>
    </citation>
    <scope>NUCLEOTIDE SEQUENCE</scope>
    <source>
        <strain evidence="1">Expedition CK06-06</strain>
    </source>
</reference>
<accession>X1RB10</accession>
<dbReference type="AlphaFoldDB" id="X1RB10"/>
<proteinExistence type="predicted"/>
<dbReference type="SUPFAM" id="SSF49265">
    <property type="entry name" value="Fibronectin type III"/>
    <property type="match status" value="1"/>
</dbReference>
<dbReference type="InterPro" id="IPR036116">
    <property type="entry name" value="FN3_sf"/>
</dbReference>
<dbReference type="Gene3D" id="2.60.40.10">
    <property type="entry name" value="Immunoglobulins"/>
    <property type="match status" value="1"/>
</dbReference>
<name>X1RB10_9ZZZZ</name>
<feature type="non-terminal residue" evidence="1">
    <location>
        <position position="1"/>
    </location>
</feature>
<dbReference type="InterPro" id="IPR013783">
    <property type="entry name" value="Ig-like_fold"/>
</dbReference>
<evidence type="ECO:0000313" key="1">
    <source>
        <dbReference type="EMBL" id="GAI77932.1"/>
    </source>
</evidence>
<organism evidence="1">
    <name type="scientific">marine sediment metagenome</name>
    <dbReference type="NCBI Taxonomy" id="412755"/>
    <lineage>
        <taxon>unclassified sequences</taxon>
        <taxon>metagenomes</taxon>
        <taxon>ecological metagenomes</taxon>
    </lineage>
</organism>
<dbReference type="EMBL" id="BARW01014618">
    <property type="protein sequence ID" value="GAI77932.1"/>
    <property type="molecule type" value="Genomic_DNA"/>
</dbReference>
<comment type="caution">
    <text evidence="1">The sequence shown here is derived from an EMBL/GenBank/DDBJ whole genome shotgun (WGS) entry which is preliminary data.</text>
</comment>